<keyword evidence="2" id="KW-0812">Transmembrane</keyword>
<evidence type="ECO:0000259" key="3">
    <source>
        <dbReference type="Pfam" id="PF13632"/>
    </source>
</evidence>
<feature type="transmembrane region" description="Helical" evidence="2">
    <location>
        <begin position="809"/>
        <end position="836"/>
    </location>
</feature>
<feature type="compositionally biased region" description="Basic and acidic residues" evidence="1">
    <location>
        <begin position="18"/>
        <end position="37"/>
    </location>
</feature>
<dbReference type="EMBL" id="MU858047">
    <property type="protein sequence ID" value="KAK4219603.1"/>
    <property type="molecule type" value="Genomic_DNA"/>
</dbReference>
<evidence type="ECO:0000313" key="6">
    <source>
        <dbReference type="Proteomes" id="UP001301769"/>
    </source>
</evidence>
<dbReference type="PANTHER" id="PTHR35408:SF1">
    <property type="entry name" value="GLYCOSYLTRANSFERASE 2-LIKE DOMAIN-CONTAINING PROTEIN"/>
    <property type="match status" value="1"/>
</dbReference>
<feature type="transmembrane region" description="Helical" evidence="2">
    <location>
        <begin position="974"/>
        <end position="995"/>
    </location>
</feature>
<evidence type="ECO:0000259" key="4">
    <source>
        <dbReference type="Pfam" id="PF25550"/>
    </source>
</evidence>
<comment type="caution">
    <text evidence="5">The sequence shown here is derived from an EMBL/GenBank/DDBJ whole genome shotgun (WGS) entry which is preliminary data.</text>
</comment>
<keyword evidence="2" id="KW-1133">Transmembrane helix</keyword>
<evidence type="ECO:0000256" key="2">
    <source>
        <dbReference type="SAM" id="Phobius"/>
    </source>
</evidence>
<evidence type="ECO:0000256" key="1">
    <source>
        <dbReference type="SAM" id="MobiDB-lite"/>
    </source>
</evidence>
<keyword evidence="6" id="KW-1185">Reference proteome</keyword>
<dbReference type="Pfam" id="PF13632">
    <property type="entry name" value="Glyco_trans_2_3"/>
    <property type="match status" value="1"/>
</dbReference>
<feature type="transmembrane region" description="Helical" evidence="2">
    <location>
        <begin position="369"/>
        <end position="388"/>
    </location>
</feature>
<feature type="compositionally biased region" description="Low complexity" evidence="1">
    <location>
        <begin position="78"/>
        <end position="92"/>
    </location>
</feature>
<dbReference type="InterPro" id="IPR001173">
    <property type="entry name" value="Glyco_trans_2-like"/>
</dbReference>
<organism evidence="5 6">
    <name type="scientific">Rhypophila decipiens</name>
    <dbReference type="NCBI Taxonomy" id="261697"/>
    <lineage>
        <taxon>Eukaryota</taxon>
        <taxon>Fungi</taxon>
        <taxon>Dikarya</taxon>
        <taxon>Ascomycota</taxon>
        <taxon>Pezizomycotina</taxon>
        <taxon>Sordariomycetes</taxon>
        <taxon>Sordariomycetidae</taxon>
        <taxon>Sordariales</taxon>
        <taxon>Naviculisporaceae</taxon>
        <taxon>Rhypophila</taxon>
    </lineage>
</organism>
<feature type="region of interest" description="Disordered" evidence="1">
    <location>
        <begin position="1"/>
        <end position="159"/>
    </location>
</feature>
<feature type="transmembrane region" description="Helical" evidence="2">
    <location>
        <begin position="400"/>
        <end position="420"/>
    </location>
</feature>
<feature type="compositionally biased region" description="Basic and acidic residues" evidence="1">
    <location>
        <begin position="110"/>
        <end position="122"/>
    </location>
</feature>
<dbReference type="Gene3D" id="3.90.550.10">
    <property type="entry name" value="Spore Coat Polysaccharide Biosynthesis Protein SpsA, Chain A"/>
    <property type="match status" value="1"/>
</dbReference>
<dbReference type="SUPFAM" id="SSF53448">
    <property type="entry name" value="Nucleotide-diphospho-sugar transferases"/>
    <property type="match status" value="1"/>
</dbReference>
<feature type="transmembrane region" description="Helical" evidence="2">
    <location>
        <begin position="943"/>
        <end position="962"/>
    </location>
</feature>
<sequence length="1000" mass="111568">MKAFKGYFTPATVAESSSQEKRESVELSEKATPERKQPSPRKKQQSRTSALSSTHPPPPPRPTLTGPPSIVAPPNHRPSGSGHHGTSTPGSSAPSDAREDRAYLSANDAAGREGRRVNRDSSDAATIRSSKSKSRAQSRNRATSSRHSIFPAGDSRNDDMGTIVDIRSDMMVNHLYEQLLRKQYATGMDPYEGVVLKKERGSFTCCPPQMAAIPGSLFDMVTQMNVRCAMTVNTPVIRTILDSITARSELGIDYVPLADGLRVQILPTMTALPNGQLHHFAAFIEDAGILVVWEDEPGRLMERAQNMERKLIELVWGTGDGAGAPSGDETPASPDEKGKGPMVGVDEIDPAALEEALNRERRPVRLESAGCVAMTLALCITCLGIGWRSLALQSAVDGSYVRWALITVSPVHFFVSLFFFQSLVGNVFQILGPISAVCNNSKYYSGKPPRRLQRTMDALPHVTIQMPVYKEGLSAVIKPTVMSLKAAISTYEMQGGSANIFVNDDGMQLISDEDAQARRDFYDEHNIGWVARPAHNPRPDTEKGEKKFLRRGKFKKASNMNYALHVSNRVEERLSNIQRHAKWTSEHENAAYYQCLTDVMEEDEGRTWADGNIRVGDYILIIDSDTRVPEDCLLDAASEMEQSPEVAIIQFSSGVMNVTDSFFEKGVTWFTNLIYSAITFAVASGDACPFVGHNAVLRWQAIQDAAAYTDEDGYEKYWSESHVSEDFDMALRLQVAGYSLRYAAYTGSGFKEGVSLTVYDELARWEKYAYGCNELMFHPLRFWLVRGPFTPLFKRFIFSGMGLAKKLTILAYIGTYYALASVWCTSIANYFITGWFYGLYDKFYFDSFAIYVSIVVVFTGLGNVALAVLRYRLGEKTLLGGLFENIKWIPMFTIFLGGISIHVNQAIVSHFFEIDMNWGATAKEMDEVHFGEEVVRILKSFKFTFVYCFACTALMICGYYVFPWDWKIVELFSIYPLAAVVISHFCLPVLLNPALMMFTW</sequence>
<dbReference type="PANTHER" id="PTHR35408">
    <property type="entry name" value="CHROMOSOME 15, WHOLE GENOME SHOTGUN SEQUENCE"/>
    <property type="match status" value="1"/>
</dbReference>
<accession>A0AAN6YHX2</accession>
<dbReference type="AlphaFoldDB" id="A0AAN6YHX2"/>
<feature type="domain" description="DUF7928" evidence="4">
    <location>
        <begin position="166"/>
        <end position="321"/>
    </location>
</feature>
<gene>
    <name evidence="5" type="ORF">QBC37DRAFT_436409</name>
</gene>
<dbReference type="Pfam" id="PF25550">
    <property type="entry name" value="DUF7928"/>
    <property type="match status" value="1"/>
</dbReference>
<proteinExistence type="predicted"/>
<dbReference type="InterPro" id="IPR057688">
    <property type="entry name" value="DUF7928"/>
</dbReference>
<feature type="domain" description="Glycosyltransferase 2-like" evidence="3">
    <location>
        <begin position="618"/>
        <end position="830"/>
    </location>
</feature>
<evidence type="ECO:0000313" key="5">
    <source>
        <dbReference type="EMBL" id="KAK4219603.1"/>
    </source>
</evidence>
<keyword evidence="2" id="KW-0472">Membrane</keyword>
<reference evidence="5" key="1">
    <citation type="journal article" date="2023" name="Mol. Phylogenet. Evol.">
        <title>Genome-scale phylogeny and comparative genomics of the fungal order Sordariales.</title>
        <authorList>
            <person name="Hensen N."/>
            <person name="Bonometti L."/>
            <person name="Westerberg I."/>
            <person name="Brannstrom I.O."/>
            <person name="Guillou S."/>
            <person name="Cros-Aarteil S."/>
            <person name="Calhoun S."/>
            <person name="Haridas S."/>
            <person name="Kuo A."/>
            <person name="Mondo S."/>
            <person name="Pangilinan J."/>
            <person name="Riley R."/>
            <person name="LaButti K."/>
            <person name="Andreopoulos B."/>
            <person name="Lipzen A."/>
            <person name="Chen C."/>
            <person name="Yan M."/>
            <person name="Daum C."/>
            <person name="Ng V."/>
            <person name="Clum A."/>
            <person name="Steindorff A."/>
            <person name="Ohm R.A."/>
            <person name="Martin F."/>
            <person name="Silar P."/>
            <person name="Natvig D.O."/>
            <person name="Lalanne C."/>
            <person name="Gautier V."/>
            <person name="Ament-Velasquez S.L."/>
            <person name="Kruys A."/>
            <person name="Hutchinson M.I."/>
            <person name="Powell A.J."/>
            <person name="Barry K."/>
            <person name="Miller A.N."/>
            <person name="Grigoriev I.V."/>
            <person name="Debuchy R."/>
            <person name="Gladieux P."/>
            <person name="Hiltunen Thoren M."/>
            <person name="Johannesson H."/>
        </authorList>
    </citation>
    <scope>NUCLEOTIDE SEQUENCE</scope>
    <source>
        <strain evidence="5">PSN293</strain>
    </source>
</reference>
<protein>
    <submittedName>
        <fullName evidence="5">Glucans biosynthesis glucosyltransferase H</fullName>
    </submittedName>
</protein>
<name>A0AAN6YHX2_9PEZI</name>
<reference evidence="5" key="2">
    <citation type="submission" date="2023-05" db="EMBL/GenBank/DDBJ databases">
        <authorList>
            <consortium name="Lawrence Berkeley National Laboratory"/>
            <person name="Steindorff A."/>
            <person name="Hensen N."/>
            <person name="Bonometti L."/>
            <person name="Westerberg I."/>
            <person name="Brannstrom I.O."/>
            <person name="Guillou S."/>
            <person name="Cros-Aarteil S."/>
            <person name="Calhoun S."/>
            <person name="Haridas S."/>
            <person name="Kuo A."/>
            <person name="Mondo S."/>
            <person name="Pangilinan J."/>
            <person name="Riley R."/>
            <person name="Labutti K."/>
            <person name="Andreopoulos B."/>
            <person name="Lipzen A."/>
            <person name="Chen C."/>
            <person name="Yanf M."/>
            <person name="Daum C."/>
            <person name="Ng V."/>
            <person name="Clum A."/>
            <person name="Ohm R."/>
            <person name="Martin F."/>
            <person name="Silar P."/>
            <person name="Natvig D."/>
            <person name="Lalanne C."/>
            <person name="Gautier V."/>
            <person name="Ament-Velasquez S.L."/>
            <person name="Kruys A."/>
            <person name="Hutchinson M.I."/>
            <person name="Powell A.J."/>
            <person name="Barry K."/>
            <person name="Miller A.N."/>
            <person name="Grigoriev I.V."/>
            <person name="Debuchy R."/>
            <person name="Gladieux P."/>
            <person name="Thoren M.H."/>
            <person name="Johannesson H."/>
        </authorList>
    </citation>
    <scope>NUCLEOTIDE SEQUENCE</scope>
    <source>
        <strain evidence="5">PSN293</strain>
    </source>
</reference>
<dbReference type="InterPro" id="IPR029044">
    <property type="entry name" value="Nucleotide-diphossugar_trans"/>
</dbReference>
<feature type="transmembrane region" description="Helical" evidence="2">
    <location>
        <begin position="848"/>
        <end position="869"/>
    </location>
</feature>
<dbReference type="Proteomes" id="UP001301769">
    <property type="component" value="Unassembled WGS sequence"/>
</dbReference>